<evidence type="ECO:0000313" key="3">
    <source>
        <dbReference type="Proteomes" id="UP000241890"/>
    </source>
</evidence>
<dbReference type="EMBL" id="BEYU01000032">
    <property type="protein sequence ID" value="GBG27502.1"/>
    <property type="molecule type" value="Genomic_DNA"/>
</dbReference>
<proteinExistence type="predicted"/>
<organism evidence="2 3">
    <name type="scientific">Hondaea fermentalgiana</name>
    <dbReference type="NCBI Taxonomy" id="2315210"/>
    <lineage>
        <taxon>Eukaryota</taxon>
        <taxon>Sar</taxon>
        <taxon>Stramenopiles</taxon>
        <taxon>Bigyra</taxon>
        <taxon>Labyrinthulomycetes</taxon>
        <taxon>Thraustochytrida</taxon>
        <taxon>Thraustochytriidae</taxon>
        <taxon>Hondaea</taxon>
    </lineage>
</organism>
<dbReference type="InParanoid" id="A0A2R5G8X0"/>
<accession>A0A2R5G8X0</accession>
<protein>
    <submittedName>
        <fullName evidence="2">Uncharacterized protein</fullName>
    </submittedName>
</protein>
<evidence type="ECO:0000256" key="1">
    <source>
        <dbReference type="SAM" id="MobiDB-lite"/>
    </source>
</evidence>
<feature type="region of interest" description="Disordered" evidence="1">
    <location>
        <begin position="54"/>
        <end position="84"/>
    </location>
</feature>
<feature type="compositionally biased region" description="Polar residues" evidence="1">
    <location>
        <begin position="174"/>
        <end position="184"/>
    </location>
</feature>
<reference evidence="2 3" key="1">
    <citation type="submission" date="2017-12" db="EMBL/GenBank/DDBJ databases">
        <title>Sequencing, de novo assembly and annotation of complete genome of a new Thraustochytrid species, strain FCC1311.</title>
        <authorList>
            <person name="Sedici K."/>
            <person name="Godart F."/>
            <person name="Aiese Cigliano R."/>
            <person name="Sanseverino W."/>
            <person name="Barakat M."/>
            <person name="Ortet P."/>
            <person name="Marechal E."/>
            <person name="Cagnac O."/>
            <person name="Amato A."/>
        </authorList>
    </citation>
    <scope>NUCLEOTIDE SEQUENCE [LARGE SCALE GENOMIC DNA]</scope>
</reference>
<dbReference type="Proteomes" id="UP000241890">
    <property type="component" value="Unassembled WGS sequence"/>
</dbReference>
<dbReference type="AlphaFoldDB" id="A0A2R5G8X0"/>
<keyword evidence="3" id="KW-1185">Reference proteome</keyword>
<name>A0A2R5G8X0_9STRA</name>
<comment type="caution">
    <text evidence="2">The sequence shown here is derived from an EMBL/GenBank/DDBJ whole genome shotgun (WGS) entry which is preliminary data.</text>
</comment>
<feature type="region of interest" description="Disordered" evidence="1">
    <location>
        <begin position="167"/>
        <end position="187"/>
    </location>
</feature>
<sequence length="343" mass="36696">MPMPSGLTPESNFVRQQPLIYRETMPAASHLNEVETNFSGRTLAATAATAAGGGFEHLSPQTQGLMSDPSAAGNPPDIWYPAHPNASASRYQQSLGDPYFASSLSDQTEIYAGLQGQRPSSAGFTAASTDGTRLGLHPNVSSHAASAFAAYDSRTGATDYASPSSSSAYGGSAFQGNSGVTSPRTGRCLDREAHQAVEALRKGKRRRRMQSVGPFQQGRWNPGEMATLLTIAKLFIRKELRAVCDICVYSGIKRPSRAIDKQLKRVIGYESWITRDQNMVLGKIEELMLSKAYGSVPPDAAAAIERALEIWGTDGPGGAVSEDFHRSAHAPGRDTLQTDTTSL</sequence>
<evidence type="ECO:0000313" key="2">
    <source>
        <dbReference type="EMBL" id="GBG27502.1"/>
    </source>
</evidence>
<feature type="region of interest" description="Disordered" evidence="1">
    <location>
        <begin position="321"/>
        <end position="343"/>
    </location>
</feature>
<gene>
    <name evidence="2" type="ORF">FCC1311_037252</name>
</gene>